<dbReference type="AlphaFoldDB" id="A0A0N0P5U2"/>
<feature type="domain" description="CULT" evidence="2">
    <location>
        <begin position="19"/>
        <end position="278"/>
    </location>
</feature>
<evidence type="ECO:0000313" key="4">
    <source>
        <dbReference type="Proteomes" id="UP000038009"/>
    </source>
</evidence>
<evidence type="ECO:0000313" key="3">
    <source>
        <dbReference type="EMBL" id="KPI86387.1"/>
    </source>
</evidence>
<sequence length="412" mass="44055">MTAPVSAADSTTATAAETVAVLLCDSCRCPIGSEWDVLPAEVHAPVWKDQVYSYELDLFANGSPPIQAYSATNPSKRRFDLLRLAPHVTVHGAPAFPDKAHGGYSVGASASPAGSTATPTRAPPFVECDIAVYSSEHTFFPGYAWCFGHCSNCGAFLGWGFASEERLRAAAPAGASEAGDGPGDDEAAKRNTRQRVEPDDSGTLNAASQDTTATQTRSPSSVSTSPAVQADEDHSGDSWEEVAESHGSEGEHADPATPSAGVAPDFIGIIITNCTGESSYPVPSLLNEVEWRPWRLQRRKRIQAIARDLRQLLLNDADGYHAHRVHYVFESIVRQTFLSPPAIAQPVVGEDDLPPSLLEVLELARASVRRQHEDRITQEEARRAGGGESDGGHSDEDDDADSEASTDTSEEF</sequence>
<evidence type="ECO:0000259" key="2">
    <source>
        <dbReference type="PROSITE" id="PS51788"/>
    </source>
</evidence>
<feature type="compositionally biased region" description="Basic and acidic residues" evidence="1">
    <location>
        <begin position="370"/>
        <end position="394"/>
    </location>
</feature>
<evidence type="ECO:0000256" key="1">
    <source>
        <dbReference type="SAM" id="MobiDB-lite"/>
    </source>
</evidence>
<organism evidence="3 4">
    <name type="scientific">Leptomonas seymouri</name>
    <dbReference type="NCBI Taxonomy" id="5684"/>
    <lineage>
        <taxon>Eukaryota</taxon>
        <taxon>Discoba</taxon>
        <taxon>Euglenozoa</taxon>
        <taxon>Kinetoplastea</taxon>
        <taxon>Metakinetoplastina</taxon>
        <taxon>Trypanosomatida</taxon>
        <taxon>Trypanosomatidae</taxon>
        <taxon>Leishmaniinae</taxon>
        <taxon>Leptomonas</taxon>
    </lineage>
</organism>
<gene>
    <name evidence="3" type="ORF">ABL78_4538</name>
</gene>
<keyword evidence="4" id="KW-1185">Reference proteome</keyword>
<dbReference type="EMBL" id="LJSK01000133">
    <property type="protein sequence ID" value="KPI86387.1"/>
    <property type="molecule type" value="Genomic_DNA"/>
</dbReference>
<dbReference type="PROSITE" id="PS51788">
    <property type="entry name" value="CULT"/>
    <property type="match status" value="1"/>
</dbReference>
<comment type="caution">
    <text evidence="3">The sequence shown here is derived from an EMBL/GenBank/DDBJ whole genome shotgun (WGS) entry which is preliminary data.</text>
</comment>
<feature type="compositionally biased region" description="Basic and acidic residues" evidence="1">
    <location>
        <begin position="186"/>
        <end position="198"/>
    </location>
</feature>
<proteinExistence type="predicted"/>
<protein>
    <recommendedName>
        <fullName evidence="2">CULT domain-containing protein</fullName>
    </recommendedName>
</protein>
<feature type="region of interest" description="Disordered" evidence="1">
    <location>
        <begin position="172"/>
        <end position="260"/>
    </location>
</feature>
<feature type="region of interest" description="Disordered" evidence="1">
    <location>
        <begin position="369"/>
        <end position="412"/>
    </location>
</feature>
<feature type="compositionally biased region" description="Basic and acidic residues" evidence="1">
    <location>
        <begin position="231"/>
        <end position="254"/>
    </location>
</feature>
<dbReference type="InterPro" id="IPR034750">
    <property type="entry name" value="CULT"/>
</dbReference>
<feature type="compositionally biased region" description="Polar residues" evidence="1">
    <location>
        <begin position="202"/>
        <end position="227"/>
    </location>
</feature>
<dbReference type="OMA" id="GYAWCFC"/>
<dbReference type="VEuPathDB" id="TriTrypDB:Lsey_0133_0030"/>
<name>A0A0N0P5U2_LEPSE</name>
<dbReference type="Proteomes" id="UP000038009">
    <property type="component" value="Unassembled WGS sequence"/>
</dbReference>
<dbReference type="OrthoDB" id="267517at2759"/>
<reference evidence="3 4" key="1">
    <citation type="journal article" date="2015" name="PLoS Pathog.">
        <title>Leptomonas seymouri: Adaptations to the Dixenous Life Cycle Analyzed by Genome Sequencing, Transcriptome Profiling and Co-infection with Leishmania donovani.</title>
        <authorList>
            <person name="Kraeva N."/>
            <person name="Butenko A."/>
            <person name="Hlavacova J."/>
            <person name="Kostygov A."/>
            <person name="Myskova J."/>
            <person name="Grybchuk D."/>
            <person name="Lestinova T."/>
            <person name="Votypka J."/>
            <person name="Volf P."/>
            <person name="Opperdoes F."/>
            <person name="Flegontov P."/>
            <person name="Lukes J."/>
            <person name="Yurchenko V."/>
        </authorList>
    </citation>
    <scope>NUCLEOTIDE SEQUENCE [LARGE SCALE GENOMIC DNA]</scope>
    <source>
        <strain evidence="3 4">ATCC 30220</strain>
    </source>
</reference>
<dbReference type="Gene3D" id="2.170.150.20">
    <property type="entry name" value="Peptide methionine sulfoxide reductase"/>
    <property type="match status" value="1"/>
</dbReference>
<feature type="compositionally biased region" description="Acidic residues" evidence="1">
    <location>
        <begin position="395"/>
        <end position="412"/>
    </location>
</feature>
<accession>A0A0N0P5U2</accession>